<dbReference type="VEuPathDB" id="PlasmoDB:PRELSG_1026100"/>
<dbReference type="KEGG" id="prel:PRELSG_1026100"/>
<gene>
    <name evidence="2" type="ORF">PRELSG_1026100</name>
</gene>
<feature type="signal peptide" evidence="1">
    <location>
        <begin position="1"/>
        <end position="22"/>
    </location>
</feature>
<accession>A0A1J1H7S5</accession>
<keyword evidence="1" id="KW-0732">Signal</keyword>
<organism evidence="2 3">
    <name type="scientific">Plasmodium relictum</name>
    <dbReference type="NCBI Taxonomy" id="85471"/>
    <lineage>
        <taxon>Eukaryota</taxon>
        <taxon>Sar</taxon>
        <taxon>Alveolata</taxon>
        <taxon>Apicomplexa</taxon>
        <taxon>Aconoidasida</taxon>
        <taxon>Haemosporida</taxon>
        <taxon>Plasmodiidae</taxon>
        <taxon>Plasmodium</taxon>
        <taxon>Plasmodium (Haemamoeba)</taxon>
    </lineage>
</organism>
<feature type="chain" id="PRO_5009618970" description="Fam-b protein" evidence="1">
    <location>
        <begin position="23"/>
        <end position="112"/>
    </location>
</feature>
<reference evidence="2 3" key="1">
    <citation type="submission" date="2015-04" db="EMBL/GenBank/DDBJ databases">
        <authorList>
            <consortium name="Pathogen Informatics"/>
        </authorList>
    </citation>
    <scope>NUCLEOTIDE SEQUENCE [LARGE SCALE GENOMIC DNA]</scope>
    <source>
        <strain evidence="2 3">SGS1</strain>
    </source>
</reference>
<dbReference type="RefSeq" id="XP_028533608.1">
    <property type="nucleotide sequence ID" value="XM_028677194.1"/>
</dbReference>
<name>A0A1J1H7S5_PLARL</name>
<proteinExistence type="predicted"/>
<sequence length="112" mass="13616">MIWLSYFFLSLFFFLFIKVTISYEFSSRNISYKKFMFTETKISKLKVADPPYTVFNFATEVVNTNDIIENELLKKEKKAMRRFKYDLDEKKDRSNKILNKILKDSKEFFENE</sequence>
<evidence type="ECO:0000256" key="1">
    <source>
        <dbReference type="SAM" id="SignalP"/>
    </source>
</evidence>
<protein>
    <recommendedName>
        <fullName evidence="4">Fam-b protein</fullName>
    </recommendedName>
</protein>
<dbReference type="Proteomes" id="UP000220158">
    <property type="component" value="Chromosome 10"/>
</dbReference>
<evidence type="ECO:0000313" key="2">
    <source>
        <dbReference type="EMBL" id="CRH00605.1"/>
    </source>
</evidence>
<evidence type="ECO:0000313" key="3">
    <source>
        <dbReference type="Proteomes" id="UP000220158"/>
    </source>
</evidence>
<dbReference type="AlphaFoldDB" id="A0A1J1H7S5"/>
<keyword evidence="3" id="KW-1185">Reference proteome</keyword>
<dbReference type="EMBL" id="LN835305">
    <property type="protein sequence ID" value="CRH00605.1"/>
    <property type="molecule type" value="Genomic_DNA"/>
</dbReference>
<dbReference type="GeneID" id="39736728"/>
<dbReference type="OMA" id="RKENKAM"/>
<dbReference type="OrthoDB" id="371349at2759"/>
<evidence type="ECO:0008006" key="4">
    <source>
        <dbReference type="Google" id="ProtNLM"/>
    </source>
</evidence>